<dbReference type="PROSITE" id="PS51379">
    <property type="entry name" value="4FE4S_FER_2"/>
    <property type="match status" value="2"/>
</dbReference>
<dbReference type="Pfam" id="PF13187">
    <property type="entry name" value="Fer4_9"/>
    <property type="match status" value="1"/>
</dbReference>
<dbReference type="Proteomes" id="UP001329915">
    <property type="component" value="Chromosome"/>
</dbReference>
<protein>
    <submittedName>
        <fullName evidence="6">4Fe-4S binding protein</fullName>
    </submittedName>
</protein>
<keyword evidence="2" id="KW-0479">Metal-binding</keyword>
<dbReference type="GO" id="GO:0051539">
    <property type="term" value="F:4 iron, 4 sulfur cluster binding"/>
    <property type="evidence" value="ECO:0007669"/>
    <property type="project" value="UniProtKB-KW"/>
</dbReference>
<dbReference type="InterPro" id="IPR017900">
    <property type="entry name" value="4Fe4S_Fe_S_CS"/>
</dbReference>
<accession>A0AAU0UM34</accession>
<dbReference type="EMBL" id="CP121694">
    <property type="protein sequence ID" value="WRO21834.1"/>
    <property type="molecule type" value="Genomic_DNA"/>
</dbReference>
<dbReference type="PANTHER" id="PTHR43687:SF4">
    <property type="entry name" value="BLR5484 PROTEIN"/>
    <property type="match status" value="1"/>
</dbReference>
<organism evidence="6 7">
    <name type="scientific">Metallumcola ferriviriculae</name>
    <dbReference type="NCBI Taxonomy" id="3039180"/>
    <lineage>
        <taxon>Bacteria</taxon>
        <taxon>Bacillati</taxon>
        <taxon>Bacillota</taxon>
        <taxon>Clostridia</taxon>
        <taxon>Neomoorellales</taxon>
        <taxon>Desulfitibacteraceae</taxon>
        <taxon>Metallumcola</taxon>
    </lineage>
</organism>
<dbReference type="InterPro" id="IPR050572">
    <property type="entry name" value="Fe-S_Ferredoxin"/>
</dbReference>
<dbReference type="PROSITE" id="PS00198">
    <property type="entry name" value="4FE4S_FER_1"/>
    <property type="match status" value="1"/>
</dbReference>
<evidence type="ECO:0000256" key="4">
    <source>
        <dbReference type="ARBA" id="ARBA00023014"/>
    </source>
</evidence>
<dbReference type="SUPFAM" id="SSF54862">
    <property type="entry name" value="4Fe-4S ferredoxins"/>
    <property type="match status" value="1"/>
</dbReference>
<dbReference type="AlphaFoldDB" id="A0AAU0UM34"/>
<evidence type="ECO:0000256" key="2">
    <source>
        <dbReference type="ARBA" id="ARBA00022723"/>
    </source>
</evidence>
<feature type="domain" description="4Fe-4S ferredoxin-type" evidence="5">
    <location>
        <begin position="30"/>
        <end position="59"/>
    </location>
</feature>
<dbReference type="Gene3D" id="3.30.70.20">
    <property type="match status" value="1"/>
</dbReference>
<keyword evidence="1" id="KW-0004">4Fe-4S</keyword>
<reference evidence="6 7" key="1">
    <citation type="submission" date="2023-04" db="EMBL/GenBank/DDBJ databases">
        <authorList>
            <person name="Hsu D."/>
        </authorList>
    </citation>
    <scope>NUCLEOTIDE SEQUENCE [LARGE SCALE GENOMIC DNA]</scope>
    <source>
        <strain evidence="6 7">MK1</strain>
    </source>
</reference>
<evidence type="ECO:0000256" key="3">
    <source>
        <dbReference type="ARBA" id="ARBA00023004"/>
    </source>
</evidence>
<evidence type="ECO:0000256" key="1">
    <source>
        <dbReference type="ARBA" id="ARBA00022485"/>
    </source>
</evidence>
<keyword evidence="7" id="KW-1185">Reference proteome</keyword>
<sequence>MISISEKKCTGCSVCTHVCPHGVIGMEGSIARLLYEDRCIECGACQLNCQQGAIFVTKGTGCLVSIIKEDILKIKEKGCG</sequence>
<feature type="domain" description="4Fe-4S ferredoxin-type" evidence="5">
    <location>
        <begin position="1"/>
        <end position="29"/>
    </location>
</feature>
<dbReference type="GO" id="GO:0046872">
    <property type="term" value="F:metal ion binding"/>
    <property type="evidence" value="ECO:0007669"/>
    <property type="project" value="UniProtKB-KW"/>
</dbReference>
<dbReference type="InterPro" id="IPR017896">
    <property type="entry name" value="4Fe4S_Fe-S-bd"/>
</dbReference>
<evidence type="ECO:0000259" key="5">
    <source>
        <dbReference type="PROSITE" id="PS51379"/>
    </source>
</evidence>
<name>A0AAU0UM34_9FIRM</name>
<evidence type="ECO:0000313" key="7">
    <source>
        <dbReference type="Proteomes" id="UP001329915"/>
    </source>
</evidence>
<keyword evidence="3" id="KW-0408">Iron</keyword>
<proteinExistence type="predicted"/>
<dbReference type="RefSeq" id="WP_366924661.1">
    <property type="nucleotide sequence ID" value="NZ_CP121694.1"/>
</dbReference>
<keyword evidence="4" id="KW-0411">Iron-sulfur</keyword>
<dbReference type="PANTHER" id="PTHR43687">
    <property type="entry name" value="ADENYLYLSULFATE REDUCTASE, BETA SUBUNIT"/>
    <property type="match status" value="1"/>
</dbReference>
<evidence type="ECO:0000313" key="6">
    <source>
        <dbReference type="EMBL" id="WRO21834.1"/>
    </source>
</evidence>
<gene>
    <name evidence="6" type="ORF">MFMK1_001655</name>
</gene>
<dbReference type="KEGG" id="dbc:MFMK1_001655"/>